<sequence>MDVYFTPLEPPIYELLSWDMDLIMRCLEVIRLELPALAGDLLPQDPQVAIFPFQRAKFPGGSYPVLGVVQFTEDATAPYLAIEGRIRTWCTELGKDGLKTRAAEVSPPPTWQELKDCGCYPQPRAAC</sequence>
<dbReference type="Proteomes" id="UP000501812">
    <property type="component" value="Chromosome"/>
</dbReference>
<accession>A0A858RLP2</accession>
<keyword evidence="2" id="KW-1185">Reference proteome</keyword>
<dbReference type="RefSeq" id="WP_169456071.1">
    <property type="nucleotide sequence ID" value="NZ_CP051774.1"/>
</dbReference>
<proteinExistence type="predicted"/>
<dbReference type="AlphaFoldDB" id="A0A858RLP2"/>
<evidence type="ECO:0000313" key="2">
    <source>
        <dbReference type="Proteomes" id="UP000501812"/>
    </source>
</evidence>
<evidence type="ECO:0000313" key="1">
    <source>
        <dbReference type="EMBL" id="QJE97645.1"/>
    </source>
</evidence>
<organism evidence="1 2">
    <name type="scientific">Luteolibacter luteus</name>
    <dbReference type="NCBI Taxonomy" id="2728835"/>
    <lineage>
        <taxon>Bacteria</taxon>
        <taxon>Pseudomonadati</taxon>
        <taxon>Verrucomicrobiota</taxon>
        <taxon>Verrucomicrobiia</taxon>
        <taxon>Verrucomicrobiales</taxon>
        <taxon>Verrucomicrobiaceae</taxon>
        <taxon>Luteolibacter</taxon>
    </lineage>
</organism>
<name>A0A858RLP2_9BACT</name>
<dbReference type="KEGG" id="luo:HHL09_18295"/>
<protein>
    <submittedName>
        <fullName evidence="1">Uncharacterized protein</fullName>
    </submittedName>
</protein>
<gene>
    <name evidence="1" type="ORF">HHL09_18295</name>
</gene>
<reference evidence="1 2" key="1">
    <citation type="submission" date="2020-04" db="EMBL/GenBank/DDBJ databases">
        <title>Luteolibacter sp. G-1-1-1 isolated from soil.</title>
        <authorList>
            <person name="Dahal R.H."/>
        </authorList>
    </citation>
    <scope>NUCLEOTIDE SEQUENCE [LARGE SCALE GENOMIC DNA]</scope>
    <source>
        <strain evidence="1 2">G-1-1-1</strain>
    </source>
</reference>
<dbReference type="EMBL" id="CP051774">
    <property type="protein sequence ID" value="QJE97645.1"/>
    <property type="molecule type" value="Genomic_DNA"/>
</dbReference>